<keyword evidence="1" id="KW-0479">Metal-binding</keyword>
<dbReference type="Pfam" id="PF04082">
    <property type="entry name" value="Fungal_trans"/>
    <property type="match status" value="1"/>
</dbReference>
<feature type="compositionally biased region" description="Polar residues" evidence="6">
    <location>
        <begin position="70"/>
        <end position="82"/>
    </location>
</feature>
<evidence type="ECO:0000256" key="5">
    <source>
        <dbReference type="ARBA" id="ARBA00023242"/>
    </source>
</evidence>
<gene>
    <name evidence="8" type="ORF">PSALAMII_LOCUS7002</name>
</gene>
<dbReference type="EMBL" id="CAJVPD010000248">
    <property type="protein sequence ID" value="CAG8394451.1"/>
    <property type="molecule type" value="Genomic_DNA"/>
</dbReference>
<dbReference type="GO" id="GO:0001080">
    <property type="term" value="P:nitrogen catabolite activation of transcription from RNA polymerase II promoter"/>
    <property type="evidence" value="ECO:0007669"/>
    <property type="project" value="TreeGrafter"/>
</dbReference>
<evidence type="ECO:0000313" key="8">
    <source>
        <dbReference type="EMBL" id="CAG8394451.1"/>
    </source>
</evidence>
<dbReference type="GO" id="GO:0008270">
    <property type="term" value="F:zinc ion binding"/>
    <property type="evidence" value="ECO:0007669"/>
    <property type="project" value="InterPro"/>
</dbReference>
<dbReference type="AlphaFoldDB" id="A0A9W4JIG8"/>
<proteinExistence type="predicted"/>
<dbReference type="OrthoDB" id="3438840at2759"/>
<dbReference type="GO" id="GO:0006351">
    <property type="term" value="P:DNA-templated transcription"/>
    <property type="evidence" value="ECO:0007669"/>
    <property type="project" value="InterPro"/>
</dbReference>
<evidence type="ECO:0000256" key="6">
    <source>
        <dbReference type="SAM" id="MobiDB-lite"/>
    </source>
</evidence>
<dbReference type="CDD" id="cd00067">
    <property type="entry name" value="GAL4"/>
    <property type="match status" value="1"/>
</dbReference>
<keyword evidence="3" id="KW-0238">DNA-binding</keyword>
<evidence type="ECO:0000256" key="2">
    <source>
        <dbReference type="ARBA" id="ARBA00023015"/>
    </source>
</evidence>
<organism evidence="8 9">
    <name type="scientific">Penicillium salamii</name>
    <dbReference type="NCBI Taxonomy" id="1612424"/>
    <lineage>
        <taxon>Eukaryota</taxon>
        <taxon>Fungi</taxon>
        <taxon>Dikarya</taxon>
        <taxon>Ascomycota</taxon>
        <taxon>Pezizomycotina</taxon>
        <taxon>Eurotiomycetes</taxon>
        <taxon>Eurotiomycetidae</taxon>
        <taxon>Eurotiales</taxon>
        <taxon>Aspergillaceae</taxon>
        <taxon>Penicillium</taxon>
    </lineage>
</organism>
<dbReference type="PANTHER" id="PTHR31668">
    <property type="entry name" value="GLUCOSE TRANSPORT TRANSCRIPTION REGULATOR RGT1-RELATED-RELATED"/>
    <property type="match status" value="1"/>
</dbReference>
<dbReference type="PROSITE" id="PS50048">
    <property type="entry name" value="ZN2_CY6_FUNGAL_2"/>
    <property type="match status" value="1"/>
</dbReference>
<dbReference type="GO" id="GO:0005634">
    <property type="term" value="C:nucleus"/>
    <property type="evidence" value="ECO:0007669"/>
    <property type="project" value="TreeGrafter"/>
</dbReference>
<dbReference type="Gene3D" id="4.10.240.10">
    <property type="entry name" value="Zn(2)-C6 fungal-type DNA-binding domain"/>
    <property type="match status" value="1"/>
</dbReference>
<feature type="domain" description="Zn(2)-C6 fungal-type" evidence="7">
    <location>
        <begin position="21"/>
        <end position="52"/>
    </location>
</feature>
<accession>A0A9W4JIG8</accession>
<dbReference type="InterPro" id="IPR036864">
    <property type="entry name" value="Zn2-C6_fun-type_DNA-bd_sf"/>
</dbReference>
<dbReference type="SMART" id="SM00906">
    <property type="entry name" value="Fungal_trans"/>
    <property type="match status" value="1"/>
</dbReference>
<feature type="region of interest" description="Disordered" evidence="6">
    <location>
        <begin position="463"/>
        <end position="483"/>
    </location>
</feature>
<keyword evidence="4" id="KW-0804">Transcription</keyword>
<evidence type="ECO:0000256" key="4">
    <source>
        <dbReference type="ARBA" id="ARBA00023163"/>
    </source>
</evidence>
<reference evidence="8" key="1">
    <citation type="submission" date="2021-07" db="EMBL/GenBank/DDBJ databases">
        <authorList>
            <person name="Branca A.L. A."/>
        </authorList>
    </citation>
    <scope>NUCLEOTIDE SEQUENCE</scope>
</reference>
<evidence type="ECO:0000256" key="1">
    <source>
        <dbReference type="ARBA" id="ARBA00022723"/>
    </source>
</evidence>
<dbReference type="PANTHER" id="PTHR31668:SF4">
    <property type="entry name" value="TRANSCRIPTIONAL ACTIVATOR PROTEIN DAL81"/>
    <property type="match status" value="1"/>
</dbReference>
<feature type="compositionally biased region" description="Polar residues" evidence="6">
    <location>
        <begin position="1"/>
        <end position="13"/>
    </location>
</feature>
<keyword evidence="5" id="KW-0539">Nucleus</keyword>
<dbReference type="InterPro" id="IPR007219">
    <property type="entry name" value="XnlR_reg_dom"/>
</dbReference>
<protein>
    <recommendedName>
        <fullName evidence="7">Zn(2)-C6 fungal-type domain-containing protein</fullName>
    </recommendedName>
</protein>
<dbReference type="GO" id="GO:0000981">
    <property type="term" value="F:DNA-binding transcription factor activity, RNA polymerase II-specific"/>
    <property type="evidence" value="ECO:0007669"/>
    <property type="project" value="InterPro"/>
</dbReference>
<sequence length="761" mass="85475">MEWPSSQPTGSRQYKSRRSRPCDFCRTRKAACSIATEPPCDLCRLKGRPCTFVSGPGSRRRPPPQSQPSNHGGTCQQHSQKNMVQPIENAESLLAFSSTEFENPAELHIQQKRNYLDASMANSTNTFDFVTQLPQFAENANDAMLHHSAGDMTSYLSYEQAAPESGNNHPTSPIPQRQTLDREDISSSNAIVLDQQPGMSYRFVGPSGELDTQLIARREFNDSLQSASHFTAVTYQSTRPVNIGIRSSQPPLIFTMGATSRLKNSEPKLECGSLVDLREKFNDLVSPSFAWELIRLYFNFVHPSFPIISREQLPSEEIESLQLSFLAAICASSLPFIIYDDALSLKANSAPPAPDLFRISWTALQLESPDVRLCSIQTYLLILQREAREDLFGQSSLNWQICGMMLSNSQALGLNRDPTDWSAIKPWERRLRKVLWWAVLVTETWTAFGQGMPTHINSEDFDVPVPKKGDFTEDSPTSESEGSDGFNNRFYHLIYLTFILRDIMHTFFTVRALNETTGDLRMALTLARPLRERLVQWHQSLPVYLRLTDDSKGKEAQLDGGPSDCLFSTGSLRLSYLTAQVSLFRAMITPLATAAIQSREFSEPLFFQENDGATAVIVGAAQSAQELVKFIEALNAADWDSFWYSWSMHNFAIVSTFLMHLLILTQSSQGGLLSSTSPQQEFPVPAETTGAFVRARNHDIPSPEVNSSFAKEHTNLQSLTRRWRWALRLAERGAGGRKGLLGVSLRRIEALFREWQNAEKT</sequence>
<evidence type="ECO:0000313" key="9">
    <source>
        <dbReference type="Proteomes" id="UP001152592"/>
    </source>
</evidence>
<dbReference type="InterPro" id="IPR050797">
    <property type="entry name" value="Carb_Metab_Trans_Reg"/>
</dbReference>
<feature type="region of interest" description="Disordered" evidence="6">
    <location>
        <begin position="1"/>
        <end position="21"/>
    </location>
</feature>
<evidence type="ECO:0000256" key="3">
    <source>
        <dbReference type="ARBA" id="ARBA00023125"/>
    </source>
</evidence>
<name>A0A9W4JIG8_9EURO</name>
<dbReference type="SUPFAM" id="SSF57701">
    <property type="entry name" value="Zn2/Cys6 DNA-binding domain"/>
    <property type="match status" value="1"/>
</dbReference>
<dbReference type="InterPro" id="IPR001138">
    <property type="entry name" value="Zn2Cys6_DnaBD"/>
</dbReference>
<evidence type="ECO:0000259" key="7">
    <source>
        <dbReference type="PROSITE" id="PS50048"/>
    </source>
</evidence>
<dbReference type="CDD" id="cd12148">
    <property type="entry name" value="fungal_TF_MHR"/>
    <property type="match status" value="1"/>
</dbReference>
<comment type="caution">
    <text evidence="8">The sequence shown here is derived from an EMBL/GenBank/DDBJ whole genome shotgun (WGS) entry which is preliminary data.</text>
</comment>
<keyword evidence="2" id="KW-0805">Transcription regulation</keyword>
<dbReference type="GO" id="GO:0003677">
    <property type="term" value="F:DNA binding"/>
    <property type="evidence" value="ECO:0007669"/>
    <property type="project" value="UniProtKB-KW"/>
</dbReference>
<dbReference type="PROSITE" id="PS00463">
    <property type="entry name" value="ZN2_CY6_FUNGAL_1"/>
    <property type="match status" value="1"/>
</dbReference>
<dbReference type="Proteomes" id="UP001152592">
    <property type="component" value="Unassembled WGS sequence"/>
</dbReference>
<feature type="region of interest" description="Disordered" evidence="6">
    <location>
        <begin position="53"/>
        <end position="82"/>
    </location>
</feature>